<dbReference type="InterPro" id="IPR045270">
    <property type="entry name" value="STKc_AGC"/>
</dbReference>
<dbReference type="InterPro" id="IPR000719">
    <property type="entry name" value="Prot_kinase_dom"/>
</dbReference>
<feature type="domain" description="PH" evidence="10">
    <location>
        <begin position="8"/>
        <end position="130"/>
    </location>
</feature>
<feature type="domain" description="Protein kinase" evidence="11">
    <location>
        <begin position="140"/>
        <end position="405"/>
    </location>
</feature>
<evidence type="ECO:0000259" key="12">
    <source>
        <dbReference type="PROSITE" id="PS51285"/>
    </source>
</evidence>
<dbReference type="PROSITE" id="PS51285">
    <property type="entry name" value="AGC_KINASE_CTER"/>
    <property type="match status" value="1"/>
</dbReference>
<organism evidence="13 14">
    <name type="scientific">Tritrichomonas musculus</name>
    <dbReference type="NCBI Taxonomy" id="1915356"/>
    <lineage>
        <taxon>Eukaryota</taxon>
        <taxon>Metamonada</taxon>
        <taxon>Parabasalia</taxon>
        <taxon>Tritrichomonadida</taxon>
        <taxon>Tritrichomonadidae</taxon>
        <taxon>Tritrichomonas</taxon>
    </lineage>
</organism>
<dbReference type="Gene3D" id="2.30.29.30">
    <property type="entry name" value="Pleckstrin-homology domain (PH domain)/Phosphotyrosine-binding domain (PTB)"/>
    <property type="match status" value="1"/>
</dbReference>
<dbReference type="CDD" id="cd00821">
    <property type="entry name" value="PH"/>
    <property type="match status" value="1"/>
</dbReference>
<keyword evidence="14" id="KW-1185">Reference proteome</keyword>
<comment type="similarity">
    <text evidence="1">Belongs to the protein kinase superfamily. AGC Ser/Thr protein kinase family. RAC subfamily.</text>
</comment>
<keyword evidence="4" id="KW-0808">Transferase</keyword>
<keyword evidence="3" id="KW-0597">Phosphoprotein</keyword>
<dbReference type="Pfam" id="PF00069">
    <property type="entry name" value="Pkinase"/>
    <property type="match status" value="1"/>
</dbReference>
<dbReference type="CDD" id="cd05123">
    <property type="entry name" value="STKc_AGC"/>
    <property type="match status" value="1"/>
</dbReference>
<evidence type="ECO:0000256" key="7">
    <source>
        <dbReference type="ARBA" id="ARBA00022840"/>
    </source>
</evidence>
<proteinExistence type="inferred from homology"/>
<dbReference type="SUPFAM" id="SSF50729">
    <property type="entry name" value="PH domain-like"/>
    <property type="match status" value="1"/>
</dbReference>
<keyword evidence="5 8" id="KW-0547">Nucleotide-binding</keyword>
<dbReference type="PROSITE" id="PS00107">
    <property type="entry name" value="PROTEIN_KINASE_ATP"/>
    <property type="match status" value="1"/>
</dbReference>
<sequence length="485" mass="55250">MSSSGDGGELMEGILWKNVMLGFWSKRFCRLKDNQFMIFKKDTDKKPEQTVVMSSLVSTEITDASSNKFKIKIPKSSKYNNSNSVSIETSESIPNLSNYAEDNSYSSIYLQAASKNDMMKWILDLRVCSYINPELSMDMFDILSVIGRGRYGKVMLCQKKDTQEIVAVKTVHKARLVEAHKLYTILTERNILAKVKHPFIISLKYAFQTSTKFYLCLEYAPGGDLFHLLTNGTPPIDDIKLYIAELALAIEELHLNGIIYRDLKPENVLFDSKGHIKITDFGLSKLFNSKLIKTNNGEDLFLQSQPQTSSFCGTTEYMAPEMIKKSGYSFPIDWWALGILTYEMFFGMTPFEAGNKKQIYQNILKGDIYFPRDVNPDVKNFITMLLQKNPKKRGDFDSIKNSKFMKDINFDMVYKKKIPVLGAPSISDLKNPNNFDSEFTKEAPFDSVVNNEGSSPMVSNFSYSCLTNEENEILTLQMIRSKSLP</sequence>
<dbReference type="SMART" id="SM00220">
    <property type="entry name" value="S_TKc"/>
    <property type="match status" value="1"/>
</dbReference>
<evidence type="ECO:0000256" key="3">
    <source>
        <dbReference type="ARBA" id="ARBA00022553"/>
    </source>
</evidence>
<evidence type="ECO:0000259" key="10">
    <source>
        <dbReference type="PROSITE" id="PS50003"/>
    </source>
</evidence>
<dbReference type="Pfam" id="PF00169">
    <property type="entry name" value="PH"/>
    <property type="match status" value="1"/>
</dbReference>
<evidence type="ECO:0000313" key="14">
    <source>
        <dbReference type="Proteomes" id="UP001470230"/>
    </source>
</evidence>
<dbReference type="SMART" id="SM00233">
    <property type="entry name" value="PH"/>
    <property type="match status" value="1"/>
</dbReference>
<evidence type="ECO:0008006" key="15">
    <source>
        <dbReference type="Google" id="ProtNLM"/>
    </source>
</evidence>
<dbReference type="EMBL" id="JAPFFF010000003">
    <property type="protein sequence ID" value="KAK8895137.1"/>
    <property type="molecule type" value="Genomic_DNA"/>
</dbReference>
<evidence type="ECO:0000256" key="6">
    <source>
        <dbReference type="ARBA" id="ARBA00022777"/>
    </source>
</evidence>
<dbReference type="InterPro" id="IPR001849">
    <property type="entry name" value="PH_domain"/>
</dbReference>
<evidence type="ECO:0000256" key="5">
    <source>
        <dbReference type="ARBA" id="ARBA00022741"/>
    </source>
</evidence>
<dbReference type="Gene3D" id="3.30.200.20">
    <property type="entry name" value="Phosphorylase Kinase, domain 1"/>
    <property type="match status" value="1"/>
</dbReference>
<accession>A0ABR2KW38</accession>
<dbReference type="InterPro" id="IPR011993">
    <property type="entry name" value="PH-like_dom_sf"/>
</dbReference>
<dbReference type="PROSITE" id="PS50003">
    <property type="entry name" value="PH_DOMAIN"/>
    <property type="match status" value="1"/>
</dbReference>
<feature type="domain" description="AGC-kinase C-terminal" evidence="12">
    <location>
        <begin position="406"/>
        <end position="473"/>
    </location>
</feature>
<reference evidence="13 14" key="1">
    <citation type="submission" date="2024-04" db="EMBL/GenBank/DDBJ databases">
        <title>Tritrichomonas musculus Genome.</title>
        <authorList>
            <person name="Alves-Ferreira E."/>
            <person name="Grigg M."/>
            <person name="Lorenzi H."/>
            <person name="Galac M."/>
        </authorList>
    </citation>
    <scope>NUCLEOTIDE SEQUENCE [LARGE SCALE GENOMIC DNA]</scope>
    <source>
        <strain evidence="13 14">EAF2021</strain>
    </source>
</reference>
<dbReference type="PROSITE" id="PS00108">
    <property type="entry name" value="PROTEIN_KINASE_ST"/>
    <property type="match status" value="1"/>
</dbReference>
<dbReference type="SUPFAM" id="SSF56112">
    <property type="entry name" value="Protein kinase-like (PK-like)"/>
    <property type="match status" value="1"/>
</dbReference>
<comment type="caution">
    <text evidence="13">The sequence shown here is derived from an EMBL/GenBank/DDBJ whole genome shotgun (WGS) entry which is preliminary data.</text>
</comment>
<evidence type="ECO:0000256" key="4">
    <source>
        <dbReference type="ARBA" id="ARBA00022679"/>
    </source>
</evidence>
<keyword evidence="2 9" id="KW-0723">Serine/threonine-protein kinase</keyword>
<dbReference type="PANTHER" id="PTHR24351">
    <property type="entry name" value="RIBOSOMAL PROTEIN S6 KINASE"/>
    <property type="match status" value="1"/>
</dbReference>
<evidence type="ECO:0000256" key="1">
    <source>
        <dbReference type="ARBA" id="ARBA00006935"/>
    </source>
</evidence>
<protein>
    <recommendedName>
        <fullName evidence="15">Non-specific serine/threonine protein kinase</fullName>
    </recommendedName>
</protein>
<gene>
    <name evidence="13" type="ORF">M9Y10_023579</name>
</gene>
<keyword evidence="7 8" id="KW-0067">ATP-binding</keyword>
<dbReference type="Proteomes" id="UP001470230">
    <property type="component" value="Unassembled WGS sequence"/>
</dbReference>
<feature type="binding site" evidence="8">
    <location>
        <position position="169"/>
    </location>
    <ligand>
        <name>ATP</name>
        <dbReference type="ChEBI" id="CHEBI:30616"/>
    </ligand>
</feature>
<dbReference type="InterPro" id="IPR008271">
    <property type="entry name" value="Ser/Thr_kinase_AS"/>
</dbReference>
<keyword evidence="6" id="KW-0418">Kinase</keyword>
<name>A0ABR2KW38_9EUKA</name>
<dbReference type="InterPro" id="IPR017441">
    <property type="entry name" value="Protein_kinase_ATP_BS"/>
</dbReference>
<dbReference type="InterPro" id="IPR000961">
    <property type="entry name" value="AGC-kinase_C"/>
</dbReference>
<dbReference type="Gene3D" id="1.10.510.10">
    <property type="entry name" value="Transferase(Phosphotransferase) domain 1"/>
    <property type="match status" value="1"/>
</dbReference>
<evidence type="ECO:0000313" key="13">
    <source>
        <dbReference type="EMBL" id="KAK8895137.1"/>
    </source>
</evidence>
<dbReference type="PROSITE" id="PS50011">
    <property type="entry name" value="PROTEIN_KINASE_DOM"/>
    <property type="match status" value="1"/>
</dbReference>
<evidence type="ECO:0000259" key="11">
    <source>
        <dbReference type="PROSITE" id="PS50011"/>
    </source>
</evidence>
<evidence type="ECO:0000256" key="2">
    <source>
        <dbReference type="ARBA" id="ARBA00022527"/>
    </source>
</evidence>
<evidence type="ECO:0000256" key="8">
    <source>
        <dbReference type="PROSITE-ProRule" id="PRU10141"/>
    </source>
</evidence>
<evidence type="ECO:0000256" key="9">
    <source>
        <dbReference type="RuleBase" id="RU000304"/>
    </source>
</evidence>
<dbReference type="InterPro" id="IPR011009">
    <property type="entry name" value="Kinase-like_dom_sf"/>
</dbReference>